<dbReference type="AlphaFoldDB" id="A0A1V4CUU3"/>
<comment type="caution">
    <text evidence="3">The sequence shown here is derived from an EMBL/GenBank/DDBJ whole genome shotgun (WGS) entry which is preliminary data.</text>
</comment>
<feature type="domain" description="Helix-turn-helix" evidence="2">
    <location>
        <begin position="10"/>
        <end position="67"/>
    </location>
</feature>
<protein>
    <recommendedName>
        <fullName evidence="2">Helix-turn-helix domain-containing protein</fullName>
    </recommendedName>
</protein>
<proteinExistence type="predicted"/>
<dbReference type="Proteomes" id="UP000033615">
    <property type="component" value="Unassembled WGS sequence"/>
</dbReference>
<organism evidence="3 4">
    <name type="scientific">Streptomyces antioxidans</name>
    <dbReference type="NCBI Taxonomy" id="1507734"/>
    <lineage>
        <taxon>Bacteria</taxon>
        <taxon>Bacillati</taxon>
        <taxon>Actinomycetota</taxon>
        <taxon>Actinomycetes</taxon>
        <taxon>Kitasatosporales</taxon>
        <taxon>Streptomycetaceae</taxon>
        <taxon>Streptomyces</taxon>
    </lineage>
</organism>
<reference evidence="3" key="1">
    <citation type="submission" date="2016-12" db="EMBL/GenBank/DDBJ databases">
        <title>Genome sequence of Streptomyces antioxidans MUSC 164.</title>
        <authorList>
            <person name="Lee L.-H."/>
            <person name="Ser H.-L."/>
        </authorList>
    </citation>
    <scope>NUCLEOTIDE SEQUENCE [LARGE SCALE GENOMIC DNA]</scope>
    <source>
        <strain evidence="3">MUSC 164</strain>
    </source>
</reference>
<dbReference type="InterPro" id="IPR045745">
    <property type="entry name" value="HTH_58_Actinobacteria-type"/>
</dbReference>
<feature type="compositionally biased region" description="Basic and acidic residues" evidence="1">
    <location>
        <begin position="62"/>
        <end position="71"/>
    </location>
</feature>
<accession>A0A1V4CUU3</accession>
<feature type="region of interest" description="Disordered" evidence="1">
    <location>
        <begin position="60"/>
        <end position="85"/>
    </location>
</feature>
<keyword evidence="4" id="KW-1185">Reference proteome</keyword>
<evidence type="ECO:0000313" key="3">
    <source>
        <dbReference type="EMBL" id="OPF71186.1"/>
    </source>
</evidence>
<dbReference type="Pfam" id="PF19575">
    <property type="entry name" value="HTH_58"/>
    <property type="match status" value="1"/>
</dbReference>
<gene>
    <name evidence="3" type="ORF">VT50_0234770</name>
</gene>
<dbReference type="EMBL" id="LAKD02000121">
    <property type="protein sequence ID" value="OPF71186.1"/>
    <property type="molecule type" value="Genomic_DNA"/>
</dbReference>
<name>A0A1V4CUU3_9ACTN</name>
<dbReference type="RefSeq" id="WP_075200379.1">
    <property type="nucleotide sequence ID" value="NZ_LAKD02000121.1"/>
</dbReference>
<evidence type="ECO:0000256" key="1">
    <source>
        <dbReference type="SAM" id="MobiDB-lite"/>
    </source>
</evidence>
<sequence length="85" mass="9660">MHTPVIDPKERLLGGRRISVRGNFKREYDSGTPIRVLVEKPGRSYEFVHKLLEKAGVTFRGRGGDTRSPEARKRRTAWTGTHGTK</sequence>
<evidence type="ECO:0000313" key="4">
    <source>
        <dbReference type="Proteomes" id="UP000033615"/>
    </source>
</evidence>
<evidence type="ECO:0000259" key="2">
    <source>
        <dbReference type="Pfam" id="PF19575"/>
    </source>
</evidence>